<dbReference type="PANTHER" id="PTHR43309">
    <property type="entry name" value="5-OXOPROLINASE SUBUNIT C"/>
    <property type="match status" value="1"/>
</dbReference>
<dbReference type="SMART" id="SM00796">
    <property type="entry name" value="AHS1"/>
    <property type="match status" value="1"/>
</dbReference>
<dbReference type="InterPro" id="IPR010016">
    <property type="entry name" value="PxpB"/>
</dbReference>
<dbReference type="PANTHER" id="PTHR43309:SF3">
    <property type="entry name" value="5-OXOPROLINASE SUBUNIT C"/>
    <property type="match status" value="1"/>
</dbReference>
<dbReference type="InterPro" id="IPR052708">
    <property type="entry name" value="PxpC"/>
</dbReference>
<feature type="domain" description="Carboxyltransferase" evidence="5">
    <location>
        <begin position="191"/>
        <end position="414"/>
    </location>
</feature>
<gene>
    <name evidence="6" type="primary">kipI</name>
    <name evidence="6" type="ORF">NCTC8261_05033</name>
</gene>
<reference evidence="6 7" key="1">
    <citation type="submission" date="2018-06" db="EMBL/GenBank/DDBJ databases">
        <authorList>
            <consortium name="Pathogen Informatics"/>
            <person name="Doyle S."/>
        </authorList>
    </citation>
    <scope>NUCLEOTIDE SEQUENCE [LARGE SCALE GENOMIC DNA]</scope>
    <source>
        <strain evidence="6 7">NCTC8261</strain>
    </source>
</reference>
<evidence type="ECO:0000256" key="1">
    <source>
        <dbReference type="ARBA" id="ARBA00022741"/>
    </source>
</evidence>
<dbReference type="GO" id="GO:0005524">
    <property type="term" value="F:ATP binding"/>
    <property type="evidence" value="ECO:0007669"/>
    <property type="project" value="UniProtKB-KW"/>
</dbReference>
<dbReference type="NCBIfam" id="TIGR00370">
    <property type="entry name" value="5-oxoprolinase subunit PxpB"/>
    <property type="match status" value="1"/>
</dbReference>
<dbReference type="NCBIfam" id="TIGR00724">
    <property type="entry name" value="urea_amlyse_rel"/>
    <property type="match status" value="1"/>
</dbReference>
<protein>
    <submittedName>
        <fullName evidence="6">Allophanate hydrolase 2 subunit 2</fullName>
    </submittedName>
</protein>
<dbReference type="Proteomes" id="UP000254712">
    <property type="component" value="Unassembled WGS sequence"/>
</dbReference>
<name>A0A379WX77_SALET</name>
<dbReference type="AlphaFoldDB" id="A0A379WX77"/>
<dbReference type="Pfam" id="PF02626">
    <property type="entry name" value="CT_A_B"/>
    <property type="match status" value="1"/>
</dbReference>
<evidence type="ECO:0000259" key="5">
    <source>
        <dbReference type="SMART" id="SM00797"/>
    </source>
</evidence>
<dbReference type="GO" id="GO:0016787">
    <property type="term" value="F:hydrolase activity"/>
    <property type="evidence" value="ECO:0007669"/>
    <property type="project" value="UniProtKB-KW"/>
</dbReference>
<evidence type="ECO:0000313" key="7">
    <source>
        <dbReference type="Proteomes" id="UP000254712"/>
    </source>
</evidence>
<evidence type="ECO:0000313" key="6">
    <source>
        <dbReference type="EMBL" id="SUH38699.1"/>
    </source>
</evidence>
<evidence type="ECO:0000256" key="2">
    <source>
        <dbReference type="ARBA" id="ARBA00022801"/>
    </source>
</evidence>
<evidence type="ECO:0000256" key="3">
    <source>
        <dbReference type="ARBA" id="ARBA00022840"/>
    </source>
</evidence>
<dbReference type="InterPro" id="IPR003778">
    <property type="entry name" value="CT_A_B"/>
</dbReference>
<dbReference type="SMART" id="SM00797">
    <property type="entry name" value="AHS2"/>
    <property type="match status" value="1"/>
</dbReference>
<dbReference type="InterPro" id="IPR029000">
    <property type="entry name" value="Cyclophilin-like_dom_sf"/>
</dbReference>
<dbReference type="InterPro" id="IPR003833">
    <property type="entry name" value="CT_C_D"/>
</dbReference>
<accession>A0A379WX77</accession>
<keyword evidence="1" id="KW-0547">Nucleotide-binding</keyword>
<dbReference type="EMBL" id="UGXT01000002">
    <property type="protein sequence ID" value="SUH38699.1"/>
    <property type="molecule type" value="Genomic_DNA"/>
</dbReference>
<dbReference type="Gene3D" id="2.40.100.10">
    <property type="entry name" value="Cyclophilin-like"/>
    <property type="match status" value="2"/>
</dbReference>
<proteinExistence type="predicted"/>
<feature type="domain" description="Carboxyltransferase" evidence="4">
    <location>
        <begin position="1"/>
        <end position="153"/>
    </location>
</feature>
<keyword evidence="2 6" id="KW-0378">Hydrolase</keyword>
<dbReference type="Pfam" id="PF02682">
    <property type="entry name" value="CT_C_D"/>
    <property type="match status" value="1"/>
</dbReference>
<organism evidence="6 7">
    <name type="scientific">Salmonella enterica I</name>
    <dbReference type="NCBI Taxonomy" id="59201"/>
    <lineage>
        <taxon>Bacteria</taxon>
        <taxon>Pseudomonadati</taxon>
        <taxon>Pseudomonadota</taxon>
        <taxon>Gammaproteobacteria</taxon>
        <taxon>Enterobacterales</taxon>
        <taxon>Enterobacteriaceae</taxon>
        <taxon>Salmonella</taxon>
    </lineage>
</organism>
<sequence>MNNITVILREPQTLALDAIERLQRWWEESEALEPDSRSVEIPVIYGGAGGPDLAAVARHSGLSEKQVVELHASVEYVVWFLGFQPGFPYLGNLPEPLHMPRRAEPRLQVPAGSVGIGGAQTGIYPLSTPGGWQLIGLTPLKLFDPMREPPGSATPWRQRTLCAAKGGNMLNIIRAGIYTSVQDSGRHGFRQSGLSHCGALDKPAFQTANLLVGNDANAPALEITLGQLVVEFENETWFALTGAGCEAQLDDQPVWTGWRLPVKAGQRLTLHRPLHGMRSYLAVAGGIAVPEVMGSCSTDLKSGIGGLEGRLLKDGDRLATGKPSRQFSGPQGVKQLLWGNRIRALPGPEYREFDRASQEAFWRSPWQLSPQSNRMGYRLQGQSLTRTTDRELLSHGFAARCRTGALQRSTYCANE</sequence>
<evidence type="ECO:0000259" key="4">
    <source>
        <dbReference type="SMART" id="SM00796"/>
    </source>
</evidence>
<keyword evidence="3" id="KW-0067">ATP-binding</keyword>
<dbReference type="SUPFAM" id="SSF50891">
    <property type="entry name" value="Cyclophilin-like"/>
    <property type="match status" value="1"/>
</dbReference>